<dbReference type="Gene3D" id="3.40.50.1000">
    <property type="entry name" value="HAD superfamily/HAD-like"/>
    <property type="match status" value="1"/>
</dbReference>
<dbReference type="PROSITE" id="PS50082">
    <property type="entry name" value="WD_REPEATS_2"/>
    <property type="match status" value="1"/>
</dbReference>
<dbReference type="SMART" id="SM00256">
    <property type="entry name" value="FBOX"/>
    <property type="match status" value="1"/>
</dbReference>
<dbReference type="Pfam" id="PF00400">
    <property type="entry name" value="WD40"/>
    <property type="match status" value="1"/>
</dbReference>
<feature type="region of interest" description="Disordered" evidence="10">
    <location>
        <begin position="1734"/>
        <end position="1756"/>
    </location>
</feature>
<dbReference type="SUPFAM" id="SSF56784">
    <property type="entry name" value="HAD-like"/>
    <property type="match status" value="1"/>
</dbReference>
<dbReference type="InterPro" id="IPR023214">
    <property type="entry name" value="HAD_sf"/>
</dbReference>
<evidence type="ECO:0000256" key="6">
    <source>
        <dbReference type="ARBA" id="ARBA00022967"/>
    </source>
</evidence>
<dbReference type="SMART" id="SM00726">
    <property type="entry name" value="UIM"/>
    <property type="match status" value="2"/>
</dbReference>
<comment type="subcellular location">
    <subcellularLocation>
        <location evidence="1">Cell membrane</location>
        <topology evidence="1">Multi-pass membrane protein</topology>
    </subcellularLocation>
</comment>
<feature type="repeat" description="WD" evidence="9">
    <location>
        <begin position="1270"/>
        <end position="1305"/>
    </location>
</feature>
<feature type="compositionally biased region" description="Low complexity" evidence="10">
    <location>
        <begin position="1794"/>
        <end position="1804"/>
    </location>
</feature>
<dbReference type="InterPro" id="IPR003903">
    <property type="entry name" value="UIM_dom"/>
</dbReference>
<accession>A0A9P7DKF5</accession>
<dbReference type="InterPro" id="IPR036322">
    <property type="entry name" value="WD40_repeat_dom_sf"/>
</dbReference>
<keyword evidence="6" id="KW-1278">Translocase</keyword>
<dbReference type="NCBIfam" id="TIGR01494">
    <property type="entry name" value="ATPase_P-type"/>
    <property type="match status" value="2"/>
</dbReference>
<dbReference type="PRINTS" id="PR00119">
    <property type="entry name" value="CATATPASE"/>
</dbReference>
<dbReference type="InterPro" id="IPR008250">
    <property type="entry name" value="ATPase_P-typ_transduc_dom_A_sf"/>
</dbReference>
<evidence type="ECO:0000256" key="3">
    <source>
        <dbReference type="ARBA" id="ARBA00022692"/>
    </source>
</evidence>
<feature type="domain" description="F-box" evidence="12">
    <location>
        <begin position="1061"/>
        <end position="1107"/>
    </location>
</feature>
<dbReference type="GO" id="GO:0016887">
    <property type="term" value="F:ATP hydrolysis activity"/>
    <property type="evidence" value="ECO:0007669"/>
    <property type="project" value="InterPro"/>
</dbReference>
<feature type="transmembrane region" description="Helical" evidence="11">
    <location>
        <begin position="943"/>
        <end position="959"/>
    </location>
</feature>
<feature type="transmembrane region" description="Helical" evidence="11">
    <location>
        <begin position="334"/>
        <end position="360"/>
    </location>
</feature>
<feature type="region of interest" description="Disordered" evidence="10">
    <location>
        <begin position="1785"/>
        <end position="1836"/>
    </location>
</feature>
<dbReference type="InterPro" id="IPR004014">
    <property type="entry name" value="ATPase_P-typ_cation-transptr_N"/>
</dbReference>
<dbReference type="InterPro" id="IPR001680">
    <property type="entry name" value="WD40_rpt"/>
</dbReference>
<dbReference type="SFLD" id="SFLDF00027">
    <property type="entry name" value="p-type_atpase"/>
    <property type="match status" value="1"/>
</dbReference>
<dbReference type="PANTHER" id="PTHR43294">
    <property type="entry name" value="SODIUM/POTASSIUM-TRANSPORTING ATPASE SUBUNIT ALPHA"/>
    <property type="match status" value="1"/>
</dbReference>
<evidence type="ECO:0000256" key="1">
    <source>
        <dbReference type="ARBA" id="ARBA00004651"/>
    </source>
</evidence>
<feature type="transmembrane region" description="Helical" evidence="11">
    <location>
        <begin position="294"/>
        <end position="319"/>
    </location>
</feature>
<dbReference type="SUPFAM" id="SSF81660">
    <property type="entry name" value="Metal cation-transporting ATPase, ATP-binding domain N"/>
    <property type="match status" value="1"/>
</dbReference>
<dbReference type="PROSITE" id="PS50294">
    <property type="entry name" value="WD_REPEATS_REGION"/>
    <property type="match status" value="1"/>
</dbReference>
<dbReference type="FunFam" id="3.40.50.1000:FF:000083">
    <property type="entry name" value="Sodium/potassium-transporting ATPase subunit alpha"/>
    <property type="match status" value="1"/>
</dbReference>
<sequence length="1858" mass="204511">MAATTPSIEPAESGSGKGYGIQVAYRTLSVRVEDNKATSKSPPDPADAIASIDAHLLSVDEVYTRYSSHPTVGLELAAVRRRERDGKNTISPPPTVYWKKTLNYVFGGFNFLMWIAFILTILSYKPLGPPLPFVLGVAVLLILVIIISATFYALVDWNANRIMKSIKSLIAHEAAVIRDGNQQIISAADIVVGDIAVLSAGDRVPADMRVVQASSDLRFDRSLLTGESEMIPGAIDATSDNALETRNLALTSTFVVQGTCHGVVFATGDRTVMGRLVKMSGETKFKLTTIQREVWFFTKIISCLALFFFCLSLLLYGVWLRTTYPGYDTTSSAIVNSIGCLTAFVPQGLPICVALSLTVVARRMAKRQVLVKNLATIETLGCMSVLCSDKTGTLTAGKMMVENIAFLDDIFGVDEINERVTKAADPAVFTVFKTLHQIARLCNGAKFDATTNHLPVQERTIKGDPTDTALLRFSEALSIPELEVDSSTLQQEYQKKFEIPFNSRNKWMLSVVSKVNTSEKDAESTWIFVKGAPDVLFPSCTSVLQSDGTVVTLTSRARQTFATLQEDWSSRGQRVLVLKPIEQIKAKLPPNDVEDLMYAEMCDLTLVGLIGICDPPRPDVLPSISVIRRAGVRVFMVTGDFKLTALAIARQVGIITQHVVDTIQDVRAAASEKVSPKEYHLIKPSEDDPIRSLVLTGEDVASLTTPDWNVIVGTYTEIVFARTTPDQKMRIVQEIKARGDNTVAVTGDGVNDAPALKAADIGVAMGSGSDVAKEAAALILLKNDFASIPVAIEMGRLVFDNLKKVTLYLMPAGSYSEFMAVLANVLLGMQIPMNSYQQVCYCITNDVIMSISLMYEKPEWDLMQRKPRNARTDRLTDWRLFFHVYLFYGLMLWPCAMAMWFLYMSQQGLGFYDVFLTFSQWEDGWQGYTIDQLTQFVDVGQCIYYVTVAIGQYGTLLSVRNRRVSILQSNPLWGPRRNLLVLVGMLGTVLICIVNLYGAGFQQVFGTRPIPGMFWGLPFTFALGILLMDETRKAIVRKYPKSLIAWLACSYQESQHGIVQSTSLLDIPAESLTHITSFLSPPSLLALSRTNRRLNEHINDDNTWYRAFINQFLGIGPENDLENEKILLLRKSEGTWRKEFIMRHNLRRRWERSRNGTITHSPQDTTIDGVHLMSESGLLTCSIQYGVVARSLPLSGKVLKGYLDAAGTGLGIGNPNVEFTPNVSTCRLTSDGGTARAFWGKRNGEVAVTTAARAMDPRGASSKLVRCKVEDHHDGAVNEIALDPVVSRFVSGGADGQVKLWDTKTVVCLWSSDKQLQSLVVDPFLKVSSALADGIIAGALHSGDILLWTSSRQVYSDDFSSPASFAQHRIVSPIPKAQSSPQDIFIPKPRPTVLCVRRHSQTTAALLIGYSDQPFFYRVVVDLTSGKYETTAFGDPSFGYNSIVEPFFAARPGDCSFIITGDLQGSVGIYDWDTPQTSSPVVPARRFEAHEDGAVTALGWSSVVLATGSARGTTTVWDAVTLEPLRLFSSPVPRAAPGREFGGVSRIVIEQELLVIVADNRVMSWKVGQVHHREASHKSKHARARNPIPKGQQRYDLHRVIKESKRELEQENAYARRTMGRECEQRSTLNVLGLSESEAIEYVLMLSREEEEHRRVSHTIDEGVFEGDFEGETFLPVASSSLTSHDPALPAFSSLLDDHHSRTYPRAARPTTNEKVQVSPVFVPEPMEAGATISPLRIPASLPGSSTSTRSLPDVARSTSSSFEHFPSISSSISSSTSSLEHNRSAWSTPLRSPPSSHGASSPHVGTPILRTSSASTENHDRQSEEELRATPDLDEMDADLKFAIELSLAEARSRGEV</sequence>
<dbReference type="GO" id="GO:0030007">
    <property type="term" value="P:intracellular potassium ion homeostasis"/>
    <property type="evidence" value="ECO:0007669"/>
    <property type="project" value="TreeGrafter"/>
</dbReference>
<keyword evidence="9" id="KW-0853">WD repeat</keyword>
<dbReference type="Pfam" id="PF08282">
    <property type="entry name" value="Hydrolase_3"/>
    <property type="match status" value="1"/>
</dbReference>
<dbReference type="InterPro" id="IPR023298">
    <property type="entry name" value="ATPase_P-typ_TM_dom_sf"/>
</dbReference>
<dbReference type="InterPro" id="IPR050510">
    <property type="entry name" value="Cation_transp_ATPase_P-type"/>
</dbReference>
<dbReference type="Proteomes" id="UP000719766">
    <property type="component" value="Unassembled WGS sequence"/>
</dbReference>
<dbReference type="GO" id="GO:1990573">
    <property type="term" value="P:potassium ion import across plasma membrane"/>
    <property type="evidence" value="ECO:0007669"/>
    <property type="project" value="TreeGrafter"/>
</dbReference>
<dbReference type="PROSITE" id="PS50330">
    <property type="entry name" value="UIM"/>
    <property type="match status" value="1"/>
</dbReference>
<dbReference type="Gene3D" id="3.40.1110.10">
    <property type="entry name" value="Calcium-transporting ATPase, cytoplasmic domain N"/>
    <property type="match status" value="1"/>
</dbReference>
<proteinExistence type="predicted"/>
<dbReference type="Pfam" id="PF12937">
    <property type="entry name" value="F-box-like"/>
    <property type="match status" value="1"/>
</dbReference>
<dbReference type="InterPro" id="IPR036047">
    <property type="entry name" value="F-box-like_dom_sf"/>
</dbReference>
<dbReference type="SMART" id="SM00831">
    <property type="entry name" value="Cation_ATPase_N"/>
    <property type="match status" value="1"/>
</dbReference>
<gene>
    <name evidence="13" type="ORF">HD556DRAFT_1441180</name>
</gene>
<keyword evidence="3 11" id="KW-0812">Transmembrane</keyword>
<dbReference type="Pfam" id="PF00122">
    <property type="entry name" value="E1-E2_ATPase"/>
    <property type="match status" value="1"/>
</dbReference>
<reference evidence="13" key="1">
    <citation type="journal article" date="2020" name="New Phytol.">
        <title>Comparative genomics reveals dynamic genome evolution in host specialist ectomycorrhizal fungi.</title>
        <authorList>
            <person name="Lofgren L.A."/>
            <person name="Nguyen N.H."/>
            <person name="Vilgalys R."/>
            <person name="Ruytinx J."/>
            <person name="Liao H.L."/>
            <person name="Branco S."/>
            <person name="Kuo A."/>
            <person name="LaButti K."/>
            <person name="Lipzen A."/>
            <person name="Andreopoulos W."/>
            <person name="Pangilinan J."/>
            <person name="Riley R."/>
            <person name="Hundley H."/>
            <person name="Na H."/>
            <person name="Barry K."/>
            <person name="Grigoriev I.V."/>
            <person name="Stajich J.E."/>
            <person name="Kennedy P.G."/>
        </authorList>
    </citation>
    <scope>NUCLEOTIDE SEQUENCE</scope>
    <source>
        <strain evidence="13">S12</strain>
    </source>
</reference>
<dbReference type="RefSeq" id="XP_041162277.1">
    <property type="nucleotide sequence ID" value="XM_041306250.1"/>
</dbReference>
<evidence type="ECO:0000256" key="11">
    <source>
        <dbReference type="SAM" id="Phobius"/>
    </source>
</evidence>
<feature type="transmembrane region" description="Helical" evidence="11">
    <location>
        <begin position="130"/>
        <end position="155"/>
    </location>
</feature>
<evidence type="ECO:0000256" key="9">
    <source>
        <dbReference type="PROSITE-ProRule" id="PRU00221"/>
    </source>
</evidence>
<dbReference type="PANTHER" id="PTHR43294:SF21">
    <property type="entry name" value="CATION TRANSPORTING ATPASE"/>
    <property type="match status" value="1"/>
</dbReference>
<dbReference type="Pfam" id="PF13246">
    <property type="entry name" value="Cation_ATPase"/>
    <property type="match status" value="1"/>
</dbReference>
<dbReference type="SUPFAM" id="SSF81665">
    <property type="entry name" value="Calcium ATPase, transmembrane domain M"/>
    <property type="match status" value="1"/>
</dbReference>
<keyword evidence="5" id="KW-0067">ATP-binding</keyword>
<dbReference type="SFLD" id="SFLDS00003">
    <property type="entry name" value="Haloacid_Dehalogenase"/>
    <property type="match status" value="1"/>
</dbReference>
<keyword evidence="7 11" id="KW-1133">Transmembrane helix</keyword>
<keyword evidence="8 11" id="KW-0472">Membrane</keyword>
<evidence type="ECO:0000256" key="5">
    <source>
        <dbReference type="ARBA" id="ARBA00022840"/>
    </source>
</evidence>
<dbReference type="InterPro" id="IPR023299">
    <property type="entry name" value="ATPase_P-typ_cyto_dom_N"/>
</dbReference>
<dbReference type="InterPro" id="IPR018303">
    <property type="entry name" value="ATPase_P-typ_P_site"/>
</dbReference>
<dbReference type="Pfam" id="PF00689">
    <property type="entry name" value="Cation_ATPase_C"/>
    <property type="match status" value="1"/>
</dbReference>
<evidence type="ECO:0000256" key="8">
    <source>
        <dbReference type="ARBA" id="ARBA00023136"/>
    </source>
</evidence>
<dbReference type="Gene3D" id="1.20.1280.50">
    <property type="match status" value="1"/>
</dbReference>
<evidence type="ECO:0000256" key="10">
    <source>
        <dbReference type="SAM" id="MobiDB-lite"/>
    </source>
</evidence>
<evidence type="ECO:0000313" key="13">
    <source>
        <dbReference type="EMBL" id="KAG1797006.1"/>
    </source>
</evidence>
<dbReference type="PROSITE" id="PS00154">
    <property type="entry name" value="ATPASE_E1_E2"/>
    <property type="match status" value="1"/>
</dbReference>
<keyword evidence="2" id="KW-1003">Cell membrane</keyword>
<keyword evidence="14" id="KW-1185">Reference proteome</keyword>
<dbReference type="Gene3D" id="1.20.1110.10">
    <property type="entry name" value="Calcium-transporting ATPase, transmembrane domain"/>
    <property type="match status" value="1"/>
</dbReference>
<evidence type="ECO:0000256" key="7">
    <source>
        <dbReference type="ARBA" id="ARBA00022989"/>
    </source>
</evidence>
<evidence type="ECO:0000256" key="4">
    <source>
        <dbReference type="ARBA" id="ARBA00022741"/>
    </source>
</evidence>
<dbReference type="InterPro" id="IPR036412">
    <property type="entry name" value="HAD-like_sf"/>
</dbReference>
<evidence type="ECO:0000256" key="2">
    <source>
        <dbReference type="ARBA" id="ARBA00022475"/>
    </source>
</evidence>
<dbReference type="Gene3D" id="2.130.10.10">
    <property type="entry name" value="YVTN repeat-like/Quinoprotein amine dehydrogenase"/>
    <property type="match status" value="2"/>
</dbReference>
<dbReference type="Pfam" id="PF00690">
    <property type="entry name" value="Cation_ATPase_N"/>
    <property type="match status" value="1"/>
</dbReference>
<dbReference type="SUPFAM" id="SSF50978">
    <property type="entry name" value="WD40 repeat-like"/>
    <property type="match status" value="1"/>
</dbReference>
<keyword evidence="4" id="KW-0547">Nucleotide-binding</keyword>
<dbReference type="PROSITE" id="PS50181">
    <property type="entry name" value="FBOX"/>
    <property type="match status" value="1"/>
</dbReference>
<dbReference type="GO" id="GO:0005886">
    <property type="term" value="C:plasma membrane"/>
    <property type="evidence" value="ECO:0007669"/>
    <property type="project" value="UniProtKB-SubCell"/>
</dbReference>
<dbReference type="SUPFAM" id="SSF81653">
    <property type="entry name" value="Calcium ATPase, transduction domain A"/>
    <property type="match status" value="1"/>
</dbReference>
<dbReference type="InterPro" id="IPR059000">
    <property type="entry name" value="ATPase_P-type_domA"/>
</dbReference>
<dbReference type="GO" id="GO:1902600">
    <property type="term" value="P:proton transmembrane transport"/>
    <property type="evidence" value="ECO:0007669"/>
    <property type="project" value="TreeGrafter"/>
</dbReference>
<dbReference type="InterPro" id="IPR001757">
    <property type="entry name" value="P_typ_ATPase"/>
</dbReference>
<dbReference type="SFLD" id="SFLDG00002">
    <property type="entry name" value="C1.7:_P-type_atpase_like"/>
    <property type="match status" value="1"/>
</dbReference>
<feature type="transmembrane region" description="Helical" evidence="11">
    <location>
        <begin position="880"/>
        <end position="903"/>
    </location>
</feature>
<dbReference type="InterPro" id="IPR001810">
    <property type="entry name" value="F-box_dom"/>
</dbReference>
<evidence type="ECO:0000259" key="12">
    <source>
        <dbReference type="PROSITE" id="PS50181"/>
    </source>
</evidence>
<dbReference type="EMBL" id="JABBWE010000017">
    <property type="protein sequence ID" value="KAG1797006.1"/>
    <property type="molecule type" value="Genomic_DNA"/>
</dbReference>
<dbReference type="InterPro" id="IPR044492">
    <property type="entry name" value="P_typ_ATPase_HD_dom"/>
</dbReference>
<dbReference type="GO" id="GO:0006883">
    <property type="term" value="P:intracellular sodium ion homeostasis"/>
    <property type="evidence" value="ECO:0007669"/>
    <property type="project" value="TreeGrafter"/>
</dbReference>
<dbReference type="GeneID" id="64600014"/>
<dbReference type="GO" id="GO:0005391">
    <property type="term" value="F:P-type sodium:potassium-exchanging transporter activity"/>
    <property type="evidence" value="ECO:0007669"/>
    <property type="project" value="TreeGrafter"/>
</dbReference>
<feature type="transmembrane region" description="Helical" evidence="11">
    <location>
        <begin position="979"/>
        <end position="998"/>
    </location>
</feature>
<comment type="caution">
    <text evidence="13">The sequence shown here is derived from an EMBL/GenBank/DDBJ whole genome shotgun (WGS) entry which is preliminary data.</text>
</comment>
<feature type="transmembrane region" description="Helical" evidence="11">
    <location>
        <begin position="104"/>
        <end position="124"/>
    </location>
</feature>
<evidence type="ECO:0000313" key="14">
    <source>
        <dbReference type="Proteomes" id="UP000719766"/>
    </source>
</evidence>
<protein>
    <recommendedName>
        <fullName evidence="12">F-box domain-containing protein</fullName>
    </recommendedName>
</protein>
<dbReference type="SUPFAM" id="SSF81383">
    <property type="entry name" value="F-box domain"/>
    <property type="match status" value="1"/>
</dbReference>
<dbReference type="OrthoDB" id="429520at2759"/>
<organism evidence="13 14">
    <name type="scientific">Suillus plorans</name>
    <dbReference type="NCBI Taxonomy" id="116603"/>
    <lineage>
        <taxon>Eukaryota</taxon>
        <taxon>Fungi</taxon>
        <taxon>Dikarya</taxon>
        <taxon>Basidiomycota</taxon>
        <taxon>Agaricomycotina</taxon>
        <taxon>Agaricomycetes</taxon>
        <taxon>Agaricomycetidae</taxon>
        <taxon>Boletales</taxon>
        <taxon>Suillineae</taxon>
        <taxon>Suillaceae</taxon>
        <taxon>Suillus</taxon>
    </lineage>
</organism>
<dbReference type="PRINTS" id="PR00121">
    <property type="entry name" value="NAKATPASE"/>
</dbReference>
<dbReference type="Gene3D" id="2.70.150.10">
    <property type="entry name" value="Calcium-transporting ATPase, cytoplasmic transduction domain A"/>
    <property type="match status" value="1"/>
</dbReference>
<feature type="compositionally biased region" description="Basic and acidic residues" evidence="10">
    <location>
        <begin position="1818"/>
        <end position="1832"/>
    </location>
</feature>
<dbReference type="InterPro" id="IPR015943">
    <property type="entry name" value="WD40/YVTN_repeat-like_dom_sf"/>
</dbReference>
<dbReference type="GO" id="GO:0036376">
    <property type="term" value="P:sodium ion export across plasma membrane"/>
    <property type="evidence" value="ECO:0007669"/>
    <property type="project" value="TreeGrafter"/>
</dbReference>
<dbReference type="SMART" id="SM00320">
    <property type="entry name" value="WD40"/>
    <property type="match status" value="2"/>
</dbReference>
<dbReference type="InterPro" id="IPR006068">
    <property type="entry name" value="ATPase_P-typ_cation-transptr_C"/>
</dbReference>
<name>A0A9P7DKF5_9AGAM</name>
<dbReference type="GO" id="GO:0005524">
    <property type="term" value="F:ATP binding"/>
    <property type="evidence" value="ECO:0007669"/>
    <property type="project" value="UniProtKB-KW"/>
</dbReference>